<comment type="caution">
    <text evidence="1">The sequence shown here is derived from an EMBL/GenBank/DDBJ whole genome shotgun (WGS) entry which is preliminary data.</text>
</comment>
<gene>
    <name evidence="1" type="ORF">CO674_07225</name>
</gene>
<organism evidence="1 2">
    <name type="scientific">Rhizobium hidalgonense</name>
    <dbReference type="NCBI Taxonomy" id="1538159"/>
    <lineage>
        <taxon>Bacteria</taxon>
        <taxon>Pseudomonadati</taxon>
        <taxon>Pseudomonadota</taxon>
        <taxon>Alphaproteobacteria</taxon>
        <taxon>Hyphomicrobiales</taxon>
        <taxon>Rhizobiaceae</taxon>
        <taxon>Rhizobium/Agrobacterium group</taxon>
        <taxon>Rhizobium</taxon>
    </lineage>
</organism>
<keyword evidence="2" id="KW-1185">Reference proteome</keyword>
<name>A0ABX4JX07_9HYPH</name>
<accession>A0ABX4JX07</accession>
<dbReference type="Proteomes" id="UP000219914">
    <property type="component" value="Unassembled WGS sequence"/>
</dbReference>
<sequence length="172" mass="19837">MQILQALLTPTIAVAVGVIGFLQWRTAHQKVMLDLFERRMKVIDEVNDALGHYWSNEGNLSDFNARRRLALAYSSSRYLFGEDVTTEIKRLVAFATELSLLKARLEKLVADGPERSEVIEKILLLEDAFEKWLISFPVLCLPYMTHDQRRIGTLGDWLAERNRKRLSYADKP</sequence>
<reference evidence="1 2" key="1">
    <citation type="submission" date="2017-09" db="EMBL/GenBank/DDBJ databases">
        <title>Comparative genomics of rhizobia isolated from Phaseolus vulgaris in China.</title>
        <authorList>
            <person name="Tong W."/>
        </authorList>
    </citation>
    <scope>NUCLEOTIDE SEQUENCE [LARGE SCALE GENOMIC DNA]</scope>
    <source>
        <strain evidence="1 2">FH14</strain>
    </source>
</reference>
<dbReference type="EMBL" id="NWSY01000004">
    <property type="protein sequence ID" value="PDT24545.1"/>
    <property type="molecule type" value="Genomic_DNA"/>
</dbReference>
<evidence type="ECO:0000313" key="1">
    <source>
        <dbReference type="EMBL" id="PDT24545.1"/>
    </source>
</evidence>
<evidence type="ECO:0000313" key="2">
    <source>
        <dbReference type="Proteomes" id="UP000219914"/>
    </source>
</evidence>
<evidence type="ECO:0008006" key="3">
    <source>
        <dbReference type="Google" id="ProtNLM"/>
    </source>
</evidence>
<protein>
    <recommendedName>
        <fullName evidence="3">DUF4760 domain-containing protein</fullName>
    </recommendedName>
</protein>
<proteinExistence type="predicted"/>